<comment type="similarity">
    <text evidence="2">Belongs to the UPF0291 family.</text>
</comment>
<dbReference type="HAMAP" id="MF_01103">
    <property type="entry name" value="UPF0291"/>
    <property type="match status" value="1"/>
</dbReference>
<dbReference type="SUPFAM" id="SSF158221">
    <property type="entry name" value="YnzC-like"/>
    <property type="match status" value="1"/>
</dbReference>
<dbReference type="InterPro" id="IPR009242">
    <property type="entry name" value="DUF896"/>
</dbReference>
<name>E4KM15_9LACT</name>
<keyword evidence="1 2" id="KW-0963">Cytoplasm</keyword>
<dbReference type="OrthoDB" id="390105at2"/>
<proteinExistence type="inferred from homology"/>
<organism evidence="3 4">
    <name type="scientific">Eremococcus coleocola ACS-139-V-Col8</name>
    <dbReference type="NCBI Taxonomy" id="908337"/>
    <lineage>
        <taxon>Bacteria</taxon>
        <taxon>Bacillati</taxon>
        <taxon>Bacillota</taxon>
        <taxon>Bacilli</taxon>
        <taxon>Lactobacillales</taxon>
        <taxon>Aerococcaceae</taxon>
        <taxon>Eremococcus</taxon>
    </lineage>
</organism>
<evidence type="ECO:0000256" key="1">
    <source>
        <dbReference type="ARBA" id="ARBA00022490"/>
    </source>
</evidence>
<protein>
    <recommendedName>
        <fullName evidence="2">UPF0291 protein HMPREF9257_0998</fullName>
    </recommendedName>
</protein>
<evidence type="ECO:0000313" key="3">
    <source>
        <dbReference type="EMBL" id="EFR31926.1"/>
    </source>
</evidence>
<evidence type="ECO:0000313" key="4">
    <source>
        <dbReference type="Proteomes" id="UP000005990"/>
    </source>
</evidence>
<dbReference type="STRING" id="908337.HMPREF9257_0998"/>
<sequence>MISQEKIDRINTLARKKKAEGLNEAELAEQAKLRQEYLADFRKGFSQQVEAIKVVDSEGNELTPKKVKEIQARKGLFKNKD</sequence>
<dbReference type="Proteomes" id="UP000005990">
    <property type="component" value="Unassembled WGS sequence"/>
</dbReference>
<accession>E4KM15</accession>
<reference evidence="3 4" key="1">
    <citation type="submission" date="2010-10" db="EMBL/GenBank/DDBJ databases">
        <authorList>
            <person name="Durkin A.S."/>
            <person name="Madupu R."/>
            <person name="Torralba M."/>
            <person name="Gillis M."/>
            <person name="Methe B."/>
            <person name="Sutton G."/>
            <person name="Nelson K.E."/>
        </authorList>
    </citation>
    <scope>NUCLEOTIDE SEQUENCE [LARGE SCALE GENOMIC DNA]</scope>
    <source>
        <strain evidence="3 4">ACS-139-V-Col8</strain>
    </source>
</reference>
<dbReference type="PANTHER" id="PTHR37300:SF1">
    <property type="entry name" value="UPF0291 PROTEIN YNZC"/>
    <property type="match status" value="1"/>
</dbReference>
<dbReference type="AlphaFoldDB" id="E4KM15"/>
<dbReference type="RefSeq" id="WP_006417413.1">
    <property type="nucleotide sequence ID" value="NZ_AENN01000001.1"/>
</dbReference>
<dbReference type="Pfam" id="PF05979">
    <property type="entry name" value="DUF896"/>
    <property type="match status" value="1"/>
</dbReference>
<dbReference type="PANTHER" id="PTHR37300">
    <property type="entry name" value="UPF0291 PROTEIN CBO2609/CLC_2481"/>
    <property type="match status" value="1"/>
</dbReference>
<comment type="caution">
    <text evidence="3">The sequence shown here is derived from an EMBL/GenBank/DDBJ whole genome shotgun (WGS) entry which is preliminary data.</text>
</comment>
<keyword evidence="4" id="KW-1185">Reference proteome</keyword>
<gene>
    <name evidence="3" type="ORF">HMPREF9257_0998</name>
</gene>
<dbReference type="EMBL" id="AENN01000001">
    <property type="protein sequence ID" value="EFR31926.1"/>
    <property type="molecule type" value="Genomic_DNA"/>
</dbReference>
<dbReference type="GO" id="GO:0005737">
    <property type="term" value="C:cytoplasm"/>
    <property type="evidence" value="ECO:0007669"/>
    <property type="project" value="UniProtKB-SubCell"/>
</dbReference>
<comment type="subcellular location">
    <subcellularLocation>
        <location evidence="2">Cytoplasm</location>
    </subcellularLocation>
</comment>
<evidence type="ECO:0000256" key="2">
    <source>
        <dbReference type="HAMAP-Rule" id="MF_01103"/>
    </source>
</evidence>
<dbReference type="Gene3D" id="1.10.287.540">
    <property type="entry name" value="Helix hairpin bin"/>
    <property type="match status" value="1"/>
</dbReference>
<dbReference type="eggNOG" id="COG4224">
    <property type="taxonomic scope" value="Bacteria"/>
</dbReference>